<comment type="caution">
    <text evidence="1">The sequence shown here is derived from an EMBL/GenBank/DDBJ whole genome shotgun (WGS) entry which is preliminary data.</text>
</comment>
<dbReference type="OrthoDB" id="6128981at2759"/>
<organism evidence="1 2">
    <name type="scientific">Mizuhopecten yessoensis</name>
    <name type="common">Japanese scallop</name>
    <name type="synonym">Patinopecten yessoensis</name>
    <dbReference type="NCBI Taxonomy" id="6573"/>
    <lineage>
        <taxon>Eukaryota</taxon>
        <taxon>Metazoa</taxon>
        <taxon>Spiralia</taxon>
        <taxon>Lophotrochozoa</taxon>
        <taxon>Mollusca</taxon>
        <taxon>Bivalvia</taxon>
        <taxon>Autobranchia</taxon>
        <taxon>Pteriomorphia</taxon>
        <taxon>Pectinida</taxon>
        <taxon>Pectinoidea</taxon>
        <taxon>Pectinidae</taxon>
        <taxon>Mizuhopecten</taxon>
    </lineage>
</organism>
<name>A0A210QRH8_MIZYE</name>
<gene>
    <name evidence="1" type="ORF">KP79_PYT09670</name>
</gene>
<dbReference type="EMBL" id="NEDP02002282">
    <property type="protein sequence ID" value="OWF51333.1"/>
    <property type="molecule type" value="Genomic_DNA"/>
</dbReference>
<proteinExistence type="predicted"/>
<reference evidence="1 2" key="1">
    <citation type="journal article" date="2017" name="Nat. Ecol. Evol.">
        <title>Scallop genome provides insights into evolution of bilaterian karyotype and development.</title>
        <authorList>
            <person name="Wang S."/>
            <person name="Zhang J."/>
            <person name="Jiao W."/>
            <person name="Li J."/>
            <person name="Xun X."/>
            <person name="Sun Y."/>
            <person name="Guo X."/>
            <person name="Huan P."/>
            <person name="Dong B."/>
            <person name="Zhang L."/>
            <person name="Hu X."/>
            <person name="Sun X."/>
            <person name="Wang J."/>
            <person name="Zhao C."/>
            <person name="Wang Y."/>
            <person name="Wang D."/>
            <person name="Huang X."/>
            <person name="Wang R."/>
            <person name="Lv J."/>
            <person name="Li Y."/>
            <person name="Zhang Z."/>
            <person name="Liu B."/>
            <person name="Lu W."/>
            <person name="Hui Y."/>
            <person name="Liang J."/>
            <person name="Zhou Z."/>
            <person name="Hou R."/>
            <person name="Li X."/>
            <person name="Liu Y."/>
            <person name="Li H."/>
            <person name="Ning X."/>
            <person name="Lin Y."/>
            <person name="Zhao L."/>
            <person name="Xing Q."/>
            <person name="Dou J."/>
            <person name="Li Y."/>
            <person name="Mao J."/>
            <person name="Guo H."/>
            <person name="Dou H."/>
            <person name="Li T."/>
            <person name="Mu C."/>
            <person name="Jiang W."/>
            <person name="Fu Q."/>
            <person name="Fu X."/>
            <person name="Miao Y."/>
            <person name="Liu J."/>
            <person name="Yu Q."/>
            <person name="Li R."/>
            <person name="Liao H."/>
            <person name="Li X."/>
            <person name="Kong Y."/>
            <person name="Jiang Z."/>
            <person name="Chourrout D."/>
            <person name="Li R."/>
            <person name="Bao Z."/>
        </authorList>
    </citation>
    <scope>NUCLEOTIDE SEQUENCE [LARGE SCALE GENOMIC DNA]</scope>
    <source>
        <strain evidence="1 2">PY_sf001</strain>
    </source>
</reference>
<keyword evidence="2" id="KW-1185">Reference proteome</keyword>
<sequence>MAAAVLVDPPPLKKHKRHAIIDNLIGRLGDNLPLVQKAIKSLSEGSFNALFFLKMISCNGCTGFGVRFSDAFCETETLQEEFFPFYSVFTKGTDMLYNCLKHPSHADSQDDISRILLARLFTFITDTASMTFIKDLERKSCGTLSNETQITIALAEHVFSKLALSSSYSIDETCRNHGEFTRGVCQCGCKSDVKYRLGDTSVGEPAVWHGCLDIILGHGEDCVPILISGDKEVRHGDKTSVEVMCKNLNYNEIKHPMIAQAIVFSFLQKKKYPDSKNLFVPAIGVSAKEVIFFLYDCKEDVLMQSVKMPWRSGKGVRYSTLIAVWLVVNYKYLGSGLTGNLEHAPKSNFFSLAGEVLNVYKNDLIMGSVRGSYEEDTVYPEEIPEEKIVWPNGKPNFEF</sequence>
<dbReference type="Proteomes" id="UP000242188">
    <property type="component" value="Unassembled WGS sequence"/>
</dbReference>
<evidence type="ECO:0000313" key="2">
    <source>
        <dbReference type="Proteomes" id="UP000242188"/>
    </source>
</evidence>
<dbReference type="AlphaFoldDB" id="A0A210QRH8"/>
<accession>A0A210QRH8</accession>
<protein>
    <submittedName>
        <fullName evidence="1">Uncharacterized protein</fullName>
    </submittedName>
</protein>
<evidence type="ECO:0000313" key="1">
    <source>
        <dbReference type="EMBL" id="OWF51333.1"/>
    </source>
</evidence>